<name>A0ABP9NUP4_9PSEU</name>
<keyword evidence="2" id="KW-1185">Reference proteome</keyword>
<dbReference type="EMBL" id="BAABJO010000030">
    <property type="protein sequence ID" value="GAA5134563.1"/>
    <property type="molecule type" value="Genomic_DNA"/>
</dbReference>
<sequence length="149" mass="16762">MAVDINTYVEQRNPDGGWEFMTWPSYGPIGPFQRRNNTVFGFLADIRNFAGIPPVDAPRGLPPDVSDHVRAEFETWGTDGYAHSWVTVDELAAVDYHASFEILDEGTEEPSGQTATILESLGGPYFADLLLLVRRNEQHPTRVVFWFDS</sequence>
<protein>
    <recommendedName>
        <fullName evidence="3">Immunity protein 22 of polymorphic toxin system</fullName>
    </recommendedName>
</protein>
<comment type="caution">
    <text evidence="1">The sequence shown here is derived from an EMBL/GenBank/DDBJ whole genome shotgun (WGS) entry which is preliminary data.</text>
</comment>
<evidence type="ECO:0000313" key="1">
    <source>
        <dbReference type="EMBL" id="GAA5134563.1"/>
    </source>
</evidence>
<reference evidence="2" key="1">
    <citation type="journal article" date="2019" name="Int. J. Syst. Evol. Microbiol.">
        <title>The Global Catalogue of Microorganisms (GCM) 10K type strain sequencing project: providing services to taxonomists for standard genome sequencing and annotation.</title>
        <authorList>
            <consortium name="The Broad Institute Genomics Platform"/>
            <consortium name="The Broad Institute Genome Sequencing Center for Infectious Disease"/>
            <person name="Wu L."/>
            <person name="Ma J."/>
        </authorList>
    </citation>
    <scope>NUCLEOTIDE SEQUENCE [LARGE SCALE GENOMIC DNA]</scope>
    <source>
        <strain evidence="2">JCM 18302</strain>
    </source>
</reference>
<dbReference type="RefSeq" id="WP_345609976.1">
    <property type="nucleotide sequence ID" value="NZ_BAABJO010000030.1"/>
</dbReference>
<evidence type="ECO:0008006" key="3">
    <source>
        <dbReference type="Google" id="ProtNLM"/>
    </source>
</evidence>
<gene>
    <name evidence="1" type="ORF">GCM10023320_62540</name>
</gene>
<organism evidence="1 2">
    <name type="scientific">Pseudonocardia adelaidensis</name>
    <dbReference type="NCBI Taxonomy" id="648754"/>
    <lineage>
        <taxon>Bacteria</taxon>
        <taxon>Bacillati</taxon>
        <taxon>Actinomycetota</taxon>
        <taxon>Actinomycetes</taxon>
        <taxon>Pseudonocardiales</taxon>
        <taxon>Pseudonocardiaceae</taxon>
        <taxon>Pseudonocardia</taxon>
    </lineage>
</organism>
<evidence type="ECO:0000313" key="2">
    <source>
        <dbReference type="Proteomes" id="UP001500804"/>
    </source>
</evidence>
<proteinExistence type="predicted"/>
<accession>A0ABP9NUP4</accession>
<dbReference type="Proteomes" id="UP001500804">
    <property type="component" value="Unassembled WGS sequence"/>
</dbReference>